<evidence type="ECO:0000313" key="2">
    <source>
        <dbReference type="EMBL" id="GAA2146754.1"/>
    </source>
</evidence>
<sequence length="706" mass="75054">MAQEGAVGRDPLDAVGLEILRSRLQAVAEEGAIAIERTAISTVITECRDYSCTLLDATGALMVAGGAVTHHFGVCRYAVQVTLETHGDTIAEGDVFFANDPYNGGGLHAQDVLVQMPVFVDGRLVAWVVNSGHVMDMGGMVFGSWTPEATDCFQESLRLPPVRLFQAGVEQRDIWQVLRTNVRIPDVVEMDVRSLVAGCEVAGNKLIEIAATIGAQGFVDGTDQLRRLAEREMRRRISQLADGVYRTTTWTEWGEELYEVPCELTIAGDAMTFDFTGAPPQATHYFNTRPHIVVAGVVADPSDALTWDIPLNEGMFDPITVICPPGTIVNSSPPAPVASAHCDVAMNASMTAEACVMLAIAASPASEVRRLQTGPVAHTAMGIQTWAYTTPDGQPDGWMMLDGAMGGAAGSIDRDGTDMWTFMVTRKPIMEAIDVEMLEAFYPVLVDFKKIRKGMFGAGAHRGGGGCHMRFRPHGTEAIVGQLIGIRERLPLNGWAGGGPGAVNTVIRHRADGSAEELPPKSSNVTIAAGESIEFGLPSGGGWGDPLDRDPEAVARDVRQRRLTEQEAGRVYGVIVGGGVDLAATKERRTRIRLERLAAAAPAVSPVTGPARPGDLDLAPVPLFPGIEQRGMSAVVSQSGAVLAHAPGAWTDGCPVIETKVVDGLVERTYLDPASGRALMAEVVPETAPCSVVSLPSRWTGATVPA</sequence>
<dbReference type="EMBL" id="BAAAMR010000044">
    <property type="protein sequence ID" value="GAA2146754.1"/>
    <property type="molecule type" value="Genomic_DNA"/>
</dbReference>
<dbReference type="RefSeq" id="WP_344271150.1">
    <property type="nucleotide sequence ID" value="NZ_BAAAMR010000044.1"/>
</dbReference>
<organism evidence="2 3">
    <name type="scientific">Actinomadura napierensis</name>
    <dbReference type="NCBI Taxonomy" id="267854"/>
    <lineage>
        <taxon>Bacteria</taxon>
        <taxon>Bacillati</taxon>
        <taxon>Actinomycetota</taxon>
        <taxon>Actinomycetes</taxon>
        <taxon>Streptosporangiales</taxon>
        <taxon>Thermomonosporaceae</taxon>
        <taxon>Actinomadura</taxon>
    </lineage>
</organism>
<evidence type="ECO:0000313" key="3">
    <source>
        <dbReference type="Proteomes" id="UP001501020"/>
    </source>
</evidence>
<proteinExistence type="predicted"/>
<comment type="caution">
    <text evidence="2">The sequence shown here is derived from an EMBL/GenBank/DDBJ whole genome shotgun (WGS) entry which is preliminary data.</text>
</comment>
<dbReference type="Pfam" id="PF02538">
    <property type="entry name" value="Hydantoinase_B"/>
    <property type="match status" value="1"/>
</dbReference>
<dbReference type="PANTHER" id="PTHR11365:SF23">
    <property type="entry name" value="HYPOTHETICAL 5-OXOPROLINASE (EUROFUNG)-RELATED"/>
    <property type="match status" value="1"/>
</dbReference>
<name>A0ABP5LKS5_9ACTN</name>
<dbReference type="PANTHER" id="PTHR11365">
    <property type="entry name" value="5-OXOPROLINASE RELATED"/>
    <property type="match status" value="1"/>
</dbReference>
<dbReference type="InterPro" id="IPR045079">
    <property type="entry name" value="Oxoprolinase-like"/>
</dbReference>
<evidence type="ECO:0000259" key="1">
    <source>
        <dbReference type="Pfam" id="PF02538"/>
    </source>
</evidence>
<protein>
    <submittedName>
        <fullName evidence="2">Hydantoinase B/oxoprolinase family protein</fullName>
    </submittedName>
</protein>
<reference evidence="3" key="1">
    <citation type="journal article" date="2019" name="Int. J. Syst. Evol. Microbiol.">
        <title>The Global Catalogue of Microorganisms (GCM) 10K type strain sequencing project: providing services to taxonomists for standard genome sequencing and annotation.</title>
        <authorList>
            <consortium name="The Broad Institute Genomics Platform"/>
            <consortium name="The Broad Institute Genome Sequencing Center for Infectious Disease"/>
            <person name="Wu L."/>
            <person name="Ma J."/>
        </authorList>
    </citation>
    <scope>NUCLEOTIDE SEQUENCE [LARGE SCALE GENOMIC DNA]</scope>
    <source>
        <strain evidence="3">JCM 13850</strain>
    </source>
</reference>
<feature type="domain" description="Hydantoinase B/oxoprolinase" evidence="1">
    <location>
        <begin position="13"/>
        <end position="546"/>
    </location>
</feature>
<gene>
    <name evidence="2" type="ORF">GCM10009727_48310</name>
</gene>
<dbReference type="Proteomes" id="UP001501020">
    <property type="component" value="Unassembled WGS sequence"/>
</dbReference>
<keyword evidence="3" id="KW-1185">Reference proteome</keyword>
<dbReference type="InterPro" id="IPR003692">
    <property type="entry name" value="Hydantoinase_B"/>
</dbReference>
<accession>A0ABP5LKS5</accession>